<dbReference type="Pfam" id="PF05521">
    <property type="entry name" value="Phage_HCP"/>
    <property type="match status" value="1"/>
</dbReference>
<dbReference type="EMBL" id="CP027116">
    <property type="protein sequence ID" value="AVM23270.1"/>
    <property type="molecule type" value="Genomic_DNA"/>
</dbReference>
<sequence>MVSYVFEEFPHEITFQKLEKVPDGGGGFTEKYVDYLTIPARVTSVSSREFYQAQQIQYPVDHNVYFEYREDIEKTMRIKHQNKILKLKSDSIDQGGENEIMCLKCQVSEVLNG</sequence>
<dbReference type="Proteomes" id="UP000264960">
    <property type="component" value="Chromosome"/>
</dbReference>
<name>A0AAD0HL70_BACPU</name>
<dbReference type="NCBIfam" id="TIGR01563">
    <property type="entry name" value="gp16_SPP1"/>
    <property type="match status" value="1"/>
</dbReference>
<dbReference type="RefSeq" id="WP_117729825.1">
    <property type="nucleotide sequence ID" value="NZ_CP027116.1"/>
</dbReference>
<organism evidence="1 2">
    <name type="scientific">Bacillus pumilus</name>
    <name type="common">Bacillus mesentericus</name>
    <dbReference type="NCBI Taxonomy" id="1408"/>
    <lineage>
        <taxon>Bacteria</taxon>
        <taxon>Bacillati</taxon>
        <taxon>Bacillota</taxon>
        <taxon>Bacilli</taxon>
        <taxon>Bacillales</taxon>
        <taxon>Bacillaceae</taxon>
        <taxon>Bacillus</taxon>
    </lineage>
</organism>
<accession>A0AAD0HL70</accession>
<reference evidence="1 2" key="1">
    <citation type="submission" date="2018-02" db="EMBL/GenBank/DDBJ databases">
        <title>The complete genome of two Bacillus pumilus strains from Cuatro Cienegas, Coahuila, Mexico.</title>
        <authorList>
            <person name="Zarza E."/>
            <person name="Alcaraz L.D."/>
            <person name="Aguilar-Salinas B."/>
            <person name="Islas A."/>
            <person name="Olmedo-Alvarez G."/>
        </authorList>
    </citation>
    <scope>NUCLEOTIDE SEQUENCE [LARGE SCALE GENOMIC DNA]</scope>
    <source>
        <strain evidence="1 2">145</strain>
    </source>
</reference>
<dbReference type="InterPro" id="IPR038666">
    <property type="entry name" value="SSP1_head-tail_sf"/>
</dbReference>
<proteinExistence type="predicted"/>
<evidence type="ECO:0000313" key="1">
    <source>
        <dbReference type="EMBL" id="AVM23270.1"/>
    </source>
</evidence>
<protein>
    <submittedName>
        <fullName evidence="1">Phage head-tail adapter protein</fullName>
    </submittedName>
</protein>
<gene>
    <name evidence="1" type="ORF">C5695_05285</name>
</gene>
<dbReference type="AlphaFoldDB" id="A0AAD0HL70"/>
<dbReference type="Gene3D" id="2.40.10.270">
    <property type="entry name" value="Bacteriophage SPP1 head-tail adaptor protein"/>
    <property type="match status" value="1"/>
</dbReference>
<dbReference type="InterPro" id="IPR008767">
    <property type="entry name" value="Phage_SPP1_head-tail_adaptor"/>
</dbReference>
<evidence type="ECO:0000313" key="2">
    <source>
        <dbReference type="Proteomes" id="UP000264960"/>
    </source>
</evidence>